<comment type="subunit">
    <text evidence="2">Homotetramer.</text>
</comment>
<comment type="similarity">
    <text evidence="1">Belongs to the extradiol ring-cleavage dioxygenase family.</text>
</comment>
<dbReference type="PANTHER" id="PTHR21366:SF14">
    <property type="entry name" value="GLYOXALASE DOMAIN-CONTAINING PROTEIN 5"/>
    <property type="match status" value="1"/>
</dbReference>
<dbReference type="Pfam" id="PF22247">
    <property type="entry name" value="Diox-like_N"/>
    <property type="match status" value="1"/>
</dbReference>
<accession>A0A9W6MBI5</accession>
<dbReference type="Pfam" id="PF00903">
    <property type="entry name" value="Glyoxalase"/>
    <property type="match status" value="1"/>
</dbReference>
<dbReference type="InterPro" id="IPR029068">
    <property type="entry name" value="Glyas_Bleomycin-R_OHBP_Dase"/>
</dbReference>
<dbReference type="PROSITE" id="PS51819">
    <property type="entry name" value="VOC"/>
    <property type="match status" value="2"/>
</dbReference>
<evidence type="ECO:0000256" key="2">
    <source>
        <dbReference type="ARBA" id="ARBA00011881"/>
    </source>
</evidence>
<dbReference type="InterPro" id="IPR037523">
    <property type="entry name" value="VOC_core"/>
</dbReference>
<dbReference type="InterPro" id="IPR004360">
    <property type="entry name" value="Glyas_Fos-R_dOase_dom"/>
</dbReference>
<dbReference type="SUPFAM" id="SSF54593">
    <property type="entry name" value="Glyoxalase/Bleomycin resistance protein/Dihydroxybiphenyl dioxygenase"/>
    <property type="match status" value="1"/>
</dbReference>
<sequence length="286" mass="31698">MQIEQLGYLGINSTSPQAFSDYATGILGLQAVHGERGRSYFRMDDFEQRIIIEHAETDGGAYYGWQLADSAAVAALADRVERGGVAVHEATPEELEVRKVGRMVHFADPSGHRVELYCDPARTGASFDSPRGLPGFVAGDLGLGHVVLLSDRLEESQRFYTDVLGFRLSDYMNDKPFSASFMRTNPRHHSLAIADATFFNAPNALHHFMLEVHDPDEVGRSWDMVLEKDVPVTMSLGKHTNDQMFSFYVQSPAGVHTEFGAGGVLVDEDTWQVCEMPGPDIWGHLH</sequence>
<feature type="domain" description="VOC" evidence="8">
    <location>
        <begin position="142"/>
        <end position="262"/>
    </location>
</feature>
<evidence type="ECO:0000256" key="7">
    <source>
        <dbReference type="ARBA" id="ARBA00023002"/>
    </source>
</evidence>
<evidence type="ECO:0000256" key="5">
    <source>
        <dbReference type="ARBA" id="ARBA00022797"/>
    </source>
</evidence>
<keyword evidence="6 9" id="KW-0223">Dioxygenase</keyword>
<keyword evidence="4" id="KW-0677">Repeat</keyword>
<dbReference type="InterPro" id="IPR054560">
    <property type="entry name" value="XylE-like_N"/>
</dbReference>
<dbReference type="Gene3D" id="3.10.180.10">
    <property type="entry name" value="2,3-Dihydroxybiphenyl 1,2-Dioxygenase, domain 1"/>
    <property type="match status" value="2"/>
</dbReference>
<comment type="caution">
    <text evidence="9">The sequence shown here is derived from an EMBL/GenBank/DDBJ whole genome shotgun (WGS) entry which is preliminary data.</text>
</comment>
<evidence type="ECO:0000256" key="1">
    <source>
        <dbReference type="ARBA" id="ARBA00008784"/>
    </source>
</evidence>
<dbReference type="AlphaFoldDB" id="A0A9W6MBI5"/>
<dbReference type="GO" id="GO:0046872">
    <property type="term" value="F:metal ion binding"/>
    <property type="evidence" value="ECO:0007669"/>
    <property type="project" value="UniProtKB-KW"/>
</dbReference>
<reference evidence="9" key="2">
    <citation type="submission" date="2023-01" db="EMBL/GenBank/DDBJ databases">
        <authorList>
            <person name="Sun Q."/>
            <person name="Evtushenko L."/>
        </authorList>
    </citation>
    <scope>NUCLEOTIDE SEQUENCE</scope>
    <source>
        <strain evidence="9">VKM Ac-2007</strain>
    </source>
</reference>
<dbReference type="GO" id="GO:0051213">
    <property type="term" value="F:dioxygenase activity"/>
    <property type="evidence" value="ECO:0007669"/>
    <property type="project" value="UniProtKB-KW"/>
</dbReference>
<evidence type="ECO:0000256" key="6">
    <source>
        <dbReference type="ARBA" id="ARBA00022964"/>
    </source>
</evidence>
<keyword evidence="3" id="KW-0479">Metal-binding</keyword>
<dbReference type="Pfam" id="PF22632">
    <property type="entry name" value="BphC_D1"/>
    <property type="match status" value="1"/>
</dbReference>
<evidence type="ECO:0000313" key="10">
    <source>
        <dbReference type="Proteomes" id="UP001143474"/>
    </source>
</evidence>
<keyword evidence="7" id="KW-0560">Oxidoreductase</keyword>
<dbReference type="PANTHER" id="PTHR21366">
    <property type="entry name" value="GLYOXALASE FAMILY PROTEIN"/>
    <property type="match status" value="1"/>
</dbReference>
<reference evidence="9" key="1">
    <citation type="journal article" date="2014" name="Int. J. Syst. Evol. Microbiol.">
        <title>Complete genome sequence of Corynebacterium casei LMG S-19264T (=DSM 44701T), isolated from a smear-ripened cheese.</title>
        <authorList>
            <consortium name="US DOE Joint Genome Institute (JGI-PGF)"/>
            <person name="Walter F."/>
            <person name="Albersmeier A."/>
            <person name="Kalinowski J."/>
            <person name="Ruckert C."/>
        </authorList>
    </citation>
    <scope>NUCLEOTIDE SEQUENCE</scope>
    <source>
        <strain evidence="9">VKM Ac-2007</strain>
    </source>
</reference>
<evidence type="ECO:0000256" key="3">
    <source>
        <dbReference type="ARBA" id="ARBA00022723"/>
    </source>
</evidence>
<evidence type="ECO:0000313" key="9">
    <source>
        <dbReference type="EMBL" id="GLK08364.1"/>
    </source>
</evidence>
<dbReference type="EMBL" id="BSEV01000002">
    <property type="protein sequence ID" value="GLK08364.1"/>
    <property type="molecule type" value="Genomic_DNA"/>
</dbReference>
<dbReference type="RefSeq" id="WP_271216859.1">
    <property type="nucleotide sequence ID" value="NZ_BAAAVD010000044.1"/>
</dbReference>
<organism evidence="9 10">
    <name type="scientific">Streptosporangium carneum</name>
    <dbReference type="NCBI Taxonomy" id="47481"/>
    <lineage>
        <taxon>Bacteria</taxon>
        <taxon>Bacillati</taxon>
        <taxon>Actinomycetota</taxon>
        <taxon>Actinomycetes</taxon>
        <taxon>Streptosporangiales</taxon>
        <taxon>Streptosporangiaceae</taxon>
        <taxon>Streptosporangium</taxon>
    </lineage>
</organism>
<evidence type="ECO:0000259" key="8">
    <source>
        <dbReference type="PROSITE" id="PS51819"/>
    </source>
</evidence>
<keyword evidence="10" id="KW-1185">Reference proteome</keyword>
<protein>
    <submittedName>
        <fullName evidence="9">Iron-dependent extradiol dioxygenase</fullName>
    </submittedName>
</protein>
<feature type="domain" description="VOC" evidence="8">
    <location>
        <begin position="5"/>
        <end position="119"/>
    </location>
</feature>
<proteinExistence type="inferred from homology"/>
<dbReference type="InterPro" id="IPR050383">
    <property type="entry name" value="GlyoxalaseI/FosfomycinResist"/>
</dbReference>
<keyword evidence="5" id="KW-0058">Aromatic hydrocarbons catabolism</keyword>
<name>A0A9W6MBI5_9ACTN</name>
<gene>
    <name evidence="9" type="ORF">GCM10017600_17690</name>
</gene>
<dbReference type="Proteomes" id="UP001143474">
    <property type="component" value="Unassembled WGS sequence"/>
</dbReference>
<evidence type="ECO:0000256" key="4">
    <source>
        <dbReference type="ARBA" id="ARBA00022737"/>
    </source>
</evidence>